<sequence>MERKMEGTFKKMFQKRIYDLLSHKYGILMVLGGCFLLAISAFHFGEAWLEWSQEKYATVFNSFSDNVAGKSFRERLSLPVPIDVVYTWVNGSDPEVMQQLEHVRVAMEQKQNLTRGQGSEYREETCTYTNCLPIGLLLKPGLPRTADLDIVRAADVLFTNVTELRHLGDNDGPDVPANYTLMMLPGTPEVRNILSQKSEGWMYEGKNYTVKPAFYTSDTTLPHGLIMPETVMISGYPSQYDETSILAAVLVRLNVTDKSSSDITVKMHAEKGVALLHTTQKAHFDMLVKDSNFTIEGKELRLSAVKLVWDLRFVVGDDVVAANRFEDNEELRYSLRSIEKFAPWVRHIFIVTNGQIPHWLNLDNPRVTIITHDEIFLNASHLPTFSSPAIEANIHRIPGLSDKFLYLNDDVLFGKPVWPDDFYSHSTGHKLYLTWPVPNCNDGCPSTWIRDGYCDKACNSSECDWDGGDCLGTGGRVQLGAGFHGDQGQIMGDYSSYCATGCANNWLADKYCDQSCNTYDCGYDAGDCGVSRYDLMYGQTLQAEKTQYVVPAGEHSAYFNLTDLLGEKGKVVSAKYESSDILRAAAVANKFQVLTVVMKKEHNATMLKLFLEYQKADNVTLKLNLTVDVDTSVPRSEKNQQAGADQKPAVNGSDASSVVSDDQLDAEAFHQAPGKVRGPVAKSQQFVGTADVNTADLGADLLDHFENVNMSDSLRDALLALKEARDGDELTELGMRVGLEDVLQHFGPELDSLKAKFAEEKLRKETAALEGPKGSNDVINKPAEGKDEQPLLQLITKGQKLQQQQLQQDHQQQQLNQPLQQQQQIQQPQQPNEPFHQQQHIQQQELQQPLKQQQQQQQQQMLRPQQQEVRKDDPQKQQMMQQQQQQQQMQPPQNAQNPEVQSDSNHKVPPPANKSVLPQPIRVTQRPPEGDESLADAGLEADSDNGGGPVKGPGRKLLAAIYWSNQLARQEHHRASVREKMREGRLGHELSDAEFLRLVSVEGAEDETRGFPWERQDTPSNHTAESSAEKGLRANAYVVEGWQSRQLLDTFGDSLRHVNRIYNKKFGFASRKVPGHMPHMIDKNIMFELQARFPVEWDTTSSHKIRSSTDMQFAFAYYYYLMGVTEPVAVEDVFEQMDTDHSGILSDREIRTFAAKMYDLPLYLETLAGLESKFINCSNMLGDDPSLTGLSEDMREIYYDKSMPQVTRFLFVNCSDMVDLVKEKFKPVSKYKTTTVDDGDIAFKMIHTNVSHVVGQLDDIRKHPKKFICLNDNIEHSKEEAKTVKAILQDFYESLLPLQSQFELPRDYRNRFLHMDDLREWRAYRDKLRFWTHVALGLLVTLTVFSFLGDKIENLSRRWSNRKWRRKGTSSGSDSSPENSASPSPSSTTPASGNNFSSWSRREFVETV</sequence>
<evidence type="ECO:0000256" key="7">
    <source>
        <dbReference type="SAM" id="Phobius"/>
    </source>
</evidence>
<feature type="compositionally biased region" description="Low complexity" evidence="6">
    <location>
        <begin position="876"/>
        <end position="893"/>
    </location>
</feature>
<feature type="domain" description="EF-hand" evidence="8">
    <location>
        <begin position="1125"/>
        <end position="1160"/>
    </location>
</feature>
<evidence type="ECO:0000313" key="11">
    <source>
        <dbReference type="RefSeq" id="XP_012941088.1"/>
    </source>
</evidence>
<dbReference type="InterPro" id="IPR041536">
    <property type="entry name" value="GNPTAB_reg"/>
</dbReference>
<name>A0ABM1A595_APLCA</name>
<dbReference type="Pfam" id="PF18440">
    <property type="entry name" value="GlcNAc-1_reg"/>
    <property type="match status" value="1"/>
</dbReference>
<keyword evidence="2" id="KW-0808">Transferase</keyword>
<evidence type="ECO:0000256" key="4">
    <source>
        <dbReference type="ARBA" id="ARBA00023157"/>
    </source>
</evidence>
<protein>
    <submittedName>
        <fullName evidence="11">N-acetylglucosamine-1-phosphotransferase subunits alpha/beta</fullName>
    </submittedName>
</protein>
<feature type="compositionally biased region" description="Low complexity" evidence="6">
    <location>
        <begin position="803"/>
        <end position="830"/>
    </location>
</feature>
<keyword evidence="10" id="KW-1185">Reference proteome</keyword>
<feature type="compositionally biased region" description="Low complexity" evidence="6">
    <location>
        <begin position="837"/>
        <end position="867"/>
    </location>
</feature>
<dbReference type="InterPro" id="IPR031358">
    <property type="entry name" value="Stealth_CR1"/>
</dbReference>
<proteinExistence type="inferred from homology"/>
<evidence type="ECO:0000259" key="8">
    <source>
        <dbReference type="PROSITE" id="PS50222"/>
    </source>
</evidence>
<keyword evidence="7" id="KW-0472">Membrane</keyword>
<evidence type="ECO:0000256" key="2">
    <source>
        <dbReference type="ARBA" id="ARBA00022679"/>
    </source>
</evidence>
<evidence type="ECO:0000256" key="1">
    <source>
        <dbReference type="ARBA" id="ARBA00007583"/>
    </source>
</evidence>
<evidence type="ECO:0000256" key="5">
    <source>
        <dbReference type="ARBA" id="ARBA00023180"/>
    </source>
</evidence>
<dbReference type="PANTHER" id="PTHR24045:SF0">
    <property type="entry name" value="N-ACETYLGLUCOSAMINE-1-PHOSPHOTRANSFERASE SUBUNITS ALPHA_BETA"/>
    <property type="match status" value="1"/>
</dbReference>
<dbReference type="Pfam" id="PF00066">
    <property type="entry name" value="Notch"/>
    <property type="match status" value="2"/>
</dbReference>
<keyword evidence="7" id="KW-1133">Transmembrane helix</keyword>
<feature type="compositionally biased region" description="Low complexity" evidence="6">
    <location>
        <begin position="1369"/>
        <end position="1395"/>
    </location>
</feature>
<keyword evidence="4" id="KW-1015">Disulfide bond</keyword>
<dbReference type="InterPro" id="IPR031356">
    <property type="entry name" value="Stealth_CR4"/>
</dbReference>
<dbReference type="InterPro" id="IPR018247">
    <property type="entry name" value="EF_Hand_1_Ca_BS"/>
</dbReference>
<feature type="region of interest" description="Disordered" evidence="6">
    <location>
        <begin position="633"/>
        <end position="657"/>
    </location>
</feature>
<feature type="compositionally biased region" description="Acidic residues" evidence="6">
    <location>
        <begin position="930"/>
        <end position="943"/>
    </location>
</feature>
<evidence type="ECO:0000313" key="10">
    <source>
        <dbReference type="Proteomes" id="UP000694888"/>
    </source>
</evidence>
<feature type="compositionally biased region" description="Basic and acidic residues" evidence="6">
    <location>
        <begin position="1007"/>
        <end position="1017"/>
    </location>
</feature>
<reference evidence="11" key="1">
    <citation type="submission" date="2025-08" db="UniProtKB">
        <authorList>
            <consortium name="RefSeq"/>
        </authorList>
    </citation>
    <scope>IDENTIFICATION</scope>
</reference>
<dbReference type="InterPro" id="IPR002048">
    <property type="entry name" value="EF_hand_dom"/>
</dbReference>
<dbReference type="InterPro" id="IPR031357">
    <property type="entry name" value="Stealth_CR3"/>
</dbReference>
<keyword evidence="3" id="KW-0677">Repeat</keyword>
<accession>A0ABM1A595</accession>
<dbReference type="Pfam" id="PF17101">
    <property type="entry name" value="Stealth_CR1"/>
    <property type="match status" value="1"/>
</dbReference>
<keyword evidence="5" id="KW-0325">Glycoprotein</keyword>
<evidence type="ECO:0000256" key="3">
    <source>
        <dbReference type="ARBA" id="ARBA00022737"/>
    </source>
</evidence>
<dbReference type="Pfam" id="PF17102">
    <property type="entry name" value="Stealth_CR3"/>
    <property type="match status" value="1"/>
</dbReference>
<dbReference type="Pfam" id="PF11380">
    <property type="entry name" value="Stealth_CR2"/>
    <property type="match status" value="1"/>
</dbReference>
<gene>
    <name evidence="11" type="primary">LOC101846370</name>
</gene>
<feature type="compositionally biased region" description="Polar residues" evidence="6">
    <location>
        <begin position="894"/>
        <end position="903"/>
    </location>
</feature>
<feature type="region of interest" description="Disordered" evidence="6">
    <location>
        <begin position="1365"/>
        <end position="1408"/>
    </location>
</feature>
<dbReference type="InterPro" id="IPR000800">
    <property type="entry name" value="Notch_dom"/>
</dbReference>
<evidence type="ECO:0000259" key="9">
    <source>
        <dbReference type="PROSITE" id="PS50258"/>
    </source>
</evidence>
<dbReference type="PROSITE" id="PS50258">
    <property type="entry name" value="LNR"/>
    <property type="match status" value="1"/>
</dbReference>
<dbReference type="GeneID" id="101846370"/>
<evidence type="ECO:0000256" key="6">
    <source>
        <dbReference type="SAM" id="MobiDB-lite"/>
    </source>
</evidence>
<dbReference type="SMART" id="SM00004">
    <property type="entry name" value="NL"/>
    <property type="match status" value="2"/>
</dbReference>
<dbReference type="CDD" id="cd21599">
    <property type="entry name" value="RRM1_GNPTAB"/>
    <property type="match status" value="1"/>
</dbReference>
<feature type="domain" description="LNR" evidence="9">
    <location>
        <begin position="440"/>
        <end position="470"/>
    </location>
</feature>
<organism evidence="10 11">
    <name type="scientific">Aplysia californica</name>
    <name type="common">California sea hare</name>
    <dbReference type="NCBI Taxonomy" id="6500"/>
    <lineage>
        <taxon>Eukaryota</taxon>
        <taxon>Metazoa</taxon>
        <taxon>Spiralia</taxon>
        <taxon>Lophotrochozoa</taxon>
        <taxon>Mollusca</taxon>
        <taxon>Gastropoda</taxon>
        <taxon>Heterobranchia</taxon>
        <taxon>Euthyneura</taxon>
        <taxon>Tectipleura</taxon>
        <taxon>Aplysiida</taxon>
        <taxon>Aplysioidea</taxon>
        <taxon>Aplysiidae</taxon>
        <taxon>Aplysia</taxon>
    </lineage>
</organism>
<dbReference type="InterPro" id="IPR047141">
    <property type="entry name" value="Stealth"/>
</dbReference>
<dbReference type="Proteomes" id="UP000694888">
    <property type="component" value="Unplaced"/>
</dbReference>
<dbReference type="PROSITE" id="PS50222">
    <property type="entry name" value="EF_HAND_2"/>
    <property type="match status" value="1"/>
</dbReference>
<feature type="transmembrane region" description="Helical" evidence="7">
    <location>
        <begin position="21"/>
        <end position="44"/>
    </location>
</feature>
<feature type="region of interest" description="Disordered" evidence="6">
    <location>
        <begin position="1007"/>
        <end position="1029"/>
    </location>
</feature>
<feature type="transmembrane region" description="Helical" evidence="7">
    <location>
        <begin position="1330"/>
        <end position="1348"/>
    </location>
</feature>
<dbReference type="InterPro" id="IPR021520">
    <property type="entry name" value="Stealth_CR2"/>
</dbReference>
<dbReference type="Pfam" id="PF17103">
    <property type="entry name" value="Stealth_CR4"/>
    <property type="match status" value="1"/>
</dbReference>
<dbReference type="Gene3D" id="3.30.300.320">
    <property type="match status" value="1"/>
</dbReference>
<keyword evidence="7" id="KW-0812">Transmembrane</keyword>
<dbReference type="PROSITE" id="PS00018">
    <property type="entry name" value="EF_HAND_1"/>
    <property type="match status" value="1"/>
</dbReference>
<comment type="similarity">
    <text evidence="1">Belongs to the stealth family.</text>
</comment>
<feature type="region of interest" description="Disordered" evidence="6">
    <location>
        <begin position="803"/>
        <end position="952"/>
    </location>
</feature>
<dbReference type="PANTHER" id="PTHR24045">
    <property type="match status" value="1"/>
</dbReference>
<dbReference type="RefSeq" id="XP_012941088.1">
    <property type="nucleotide sequence ID" value="XM_013085634.2"/>
</dbReference>
<dbReference type="CDD" id="cd21600">
    <property type="entry name" value="RRM2_GNPTAB"/>
    <property type="match status" value="1"/>
</dbReference>